<dbReference type="EMBL" id="LK023368">
    <property type="protein sequence ID" value="CDS12852.1"/>
    <property type="molecule type" value="Genomic_DNA"/>
</dbReference>
<dbReference type="GO" id="GO:1990112">
    <property type="term" value="C:RQC complex"/>
    <property type="evidence" value="ECO:0007669"/>
    <property type="project" value="TreeGrafter"/>
</dbReference>
<evidence type="ECO:0000313" key="2">
    <source>
        <dbReference type="EMBL" id="CDS12852.1"/>
    </source>
</evidence>
<feature type="region of interest" description="Disordered" evidence="1">
    <location>
        <begin position="1"/>
        <end position="59"/>
    </location>
</feature>
<organism evidence="2">
    <name type="scientific">Lichtheimia ramosa</name>
    <dbReference type="NCBI Taxonomy" id="688394"/>
    <lineage>
        <taxon>Eukaryota</taxon>
        <taxon>Fungi</taxon>
        <taxon>Fungi incertae sedis</taxon>
        <taxon>Mucoromycota</taxon>
        <taxon>Mucoromycotina</taxon>
        <taxon>Mucoromycetes</taxon>
        <taxon>Mucorales</taxon>
        <taxon>Lichtheimiaceae</taxon>
        <taxon>Lichtheimia</taxon>
    </lineage>
</organism>
<proteinExistence type="predicted"/>
<dbReference type="OrthoDB" id="205993at2759"/>
<dbReference type="InterPro" id="IPR006994">
    <property type="entry name" value="TCF25/Rqc1"/>
</dbReference>
<accession>A0A077X1B4</accession>
<dbReference type="PANTHER" id="PTHR22684:SF0">
    <property type="entry name" value="RIBOSOME QUALITY CONTROL COMPLEX SUBUNIT TCF25"/>
    <property type="match status" value="1"/>
</dbReference>
<dbReference type="PANTHER" id="PTHR22684">
    <property type="entry name" value="NULP1-RELATED"/>
    <property type="match status" value="1"/>
</dbReference>
<evidence type="ECO:0000256" key="1">
    <source>
        <dbReference type="SAM" id="MobiDB-lite"/>
    </source>
</evidence>
<dbReference type="AlphaFoldDB" id="A0A077X1B4"/>
<gene>
    <name evidence="2" type="ORF">LRAMOSA05036</name>
</gene>
<reference evidence="2" key="1">
    <citation type="journal article" date="2014" name="Genome Announc.">
        <title>De novo whole-genome sequence and genome annotation of Lichtheimia ramosa.</title>
        <authorList>
            <person name="Linde J."/>
            <person name="Schwartze V."/>
            <person name="Binder U."/>
            <person name="Lass-Florl C."/>
            <person name="Voigt K."/>
            <person name="Horn F."/>
        </authorList>
    </citation>
    <scope>NUCLEOTIDE SEQUENCE</scope>
    <source>
        <strain evidence="2">JMRC FSU:6197</strain>
    </source>
</reference>
<sequence>MKSSNKKKNKKKNKKGKAKTTDVSEMTMEELDQALKEVAGDSATTTATQEDDLEKNTHERREFLSINYRHLDAEAEMKRMFGSRVVNKESRTAGRVLKRSKMTTPKVDWPPYKKQGLSMELLKTTSNQISYFAFHHDEEYQDAQLEFLNGVAMHDPNALMALLARHPYHIDCLLQVSEMAKQSGDWSVAGDFVERALYACERAFHPHFTFSSGTARLSYQRSENRSFFLAIFRHVQFLARRGCWRTAFEFNKLLFSLDPEGDPLGALLSLDSYALSAREYDFVVRMATTWKNDGTMYPVDLTSMPNFAFSAAYAQYKLSSAEESNQQLQQAILKFPTVCSKMFEKLGESSDDASFMKSLPEPYLELLETLFVERTHELFKEPEVLAWFKKNALGVSKQLKDTTRSLECEQHDAIPLSVSRHVVLTDIQTLLGFLPSSVTASSYHMYDPLPPSDSISGYDINDRMRSGGGGVAGGNGNFFENILETLLAGRRLPAQRMQEIRQLIEREMQQGGRLPGAFPEEGDDQPDVDEHLLGAVTQEDLEVQQLLADNVEQALQEQQQQHRSPTP</sequence>
<protein>
    <recommendedName>
        <fullName evidence="3">Transcription factor 25</fullName>
    </recommendedName>
</protein>
<evidence type="ECO:0008006" key="3">
    <source>
        <dbReference type="Google" id="ProtNLM"/>
    </source>
</evidence>
<feature type="compositionally biased region" description="Basic residues" evidence="1">
    <location>
        <begin position="1"/>
        <end position="18"/>
    </location>
</feature>
<dbReference type="Pfam" id="PF04910">
    <property type="entry name" value="Tcf25"/>
    <property type="match status" value="1"/>
</dbReference>
<name>A0A077X1B4_9FUNG</name>